<accession>A0A919ULK8</accession>
<proteinExistence type="predicted"/>
<evidence type="ECO:0000313" key="2">
    <source>
        <dbReference type="Proteomes" id="UP000640052"/>
    </source>
</evidence>
<reference evidence="1" key="1">
    <citation type="submission" date="2021-01" db="EMBL/GenBank/DDBJ databases">
        <title>Whole genome shotgun sequence of Acrocarpospora phusangensis NBRC 108782.</title>
        <authorList>
            <person name="Komaki H."/>
            <person name="Tamura T."/>
        </authorList>
    </citation>
    <scope>NUCLEOTIDE SEQUENCE</scope>
    <source>
        <strain evidence="1">NBRC 108782</strain>
    </source>
</reference>
<comment type="caution">
    <text evidence="1">The sequence shown here is derived from an EMBL/GenBank/DDBJ whole genome shotgun (WGS) entry which is preliminary data.</text>
</comment>
<keyword evidence="2" id="KW-1185">Reference proteome</keyword>
<organism evidence="1 2">
    <name type="scientific">Acrocarpospora phusangensis</name>
    <dbReference type="NCBI Taxonomy" id="1070424"/>
    <lineage>
        <taxon>Bacteria</taxon>
        <taxon>Bacillati</taxon>
        <taxon>Actinomycetota</taxon>
        <taxon>Actinomycetes</taxon>
        <taxon>Streptosporangiales</taxon>
        <taxon>Streptosporangiaceae</taxon>
        <taxon>Acrocarpospora</taxon>
    </lineage>
</organism>
<evidence type="ECO:0000313" key="1">
    <source>
        <dbReference type="EMBL" id="GIH26089.1"/>
    </source>
</evidence>
<gene>
    <name evidence="1" type="ORF">Aph01nite_43990</name>
</gene>
<dbReference type="AlphaFoldDB" id="A0A919ULK8"/>
<dbReference type="Proteomes" id="UP000640052">
    <property type="component" value="Unassembled WGS sequence"/>
</dbReference>
<dbReference type="EMBL" id="BOOA01000035">
    <property type="protein sequence ID" value="GIH26089.1"/>
    <property type="molecule type" value="Genomic_DNA"/>
</dbReference>
<evidence type="ECO:0008006" key="3">
    <source>
        <dbReference type="Google" id="ProtNLM"/>
    </source>
</evidence>
<dbReference type="RefSeq" id="WP_204042778.1">
    <property type="nucleotide sequence ID" value="NZ_BOOA01000035.1"/>
</dbReference>
<protein>
    <recommendedName>
        <fullName evidence="3">Transposase</fullName>
    </recommendedName>
</protein>
<sequence length="70" mass="7884">MGGVWHGPKGIEVEVIVLDKRPLIRVTRVIPEHGRMHLGFCATPREVAALVDLASLVEVIQLPELPRRRR</sequence>
<name>A0A919ULK8_9ACTN</name>